<reference evidence="1" key="1">
    <citation type="submission" date="2021-04" db="EMBL/GenBank/DDBJ databases">
        <authorList>
            <person name="Postec A."/>
        </authorList>
    </citation>
    <scope>NUCLEOTIDE SEQUENCE</scope>
    <source>
        <strain evidence="1">F1F22</strain>
    </source>
</reference>
<dbReference type="AlphaFoldDB" id="A0AAX3BDF7"/>
<evidence type="ECO:0000313" key="2">
    <source>
        <dbReference type="Proteomes" id="UP001056539"/>
    </source>
</evidence>
<organism evidence="1 2">
    <name type="scientific">Thermospira aquatica</name>
    <dbReference type="NCBI Taxonomy" id="2828656"/>
    <lineage>
        <taxon>Bacteria</taxon>
        <taxon>Pseudomonadati</taxon>
        <taxon>Spirochaetota</taxon>
        <taxon>Spirochaetia</taxon>
        <taxon>Brevinematales</taxon>
        <taxon>Thermospiraceae</taxon>
        <taxon>Thermospira</taxon>
    </lineage>
</organism>
<gene>
    <name evidence="1" type="ORF">KDW03_00780</name>
</gene>
<evidence type="ECO:0000313" key="1">
    <source>
        <dbReference type="EMBL" id="URA10372.1"/>
    </source>
</evidence>
<dbReference type="EMBL" id="CP073355">
    <property type="protein sequence ID" value="URA10372.1"/>
    <property type="molecule type" value="Genomic_DNA"/>
</dbReference>
<keyword evidence="2" id="KW-1185">Reference proteome</keyword>
<dbReference type="KEGG" id="taqu:KDW03_00780"/>
<dbReference type="RefSeq" id="WP_271435502.1">
    <property type="nucleotide sequence ID" value="NZ_CP073355.1"/>
</dbReference>
<accession>A0AAX3BDF7</accession>
<name>A0AAX3BDF7_9SPIR</name>
<reference evidence="1" key="2">
    <citation type="submission" date="2022-06" db="EMBL/GenBank/DDBJ databases">
        <title>Thermospira aquatica gen. nov., sp. nov.</title>
        <authorList>
            <person name="Ben Ali Gam Z."/>
            <person name="Labat M."/>
        </authorList>
    </citation>
    <scope>NUCLEOTIDE SEQUENCE</scope>
    <source>
        <strain evidence="1">F1F22</strain>
    </source>
</reference>
<dbReference type="Proteomes" id="UP001056539">
    <property type="component" value="Chromosome"/>
</dbReference>
<sequence>MFSKKIGIILVFVFWGFLWGEKNWRVGICAFVDISAESDEVIGMILQSSLEGVLRRNKRFQVMIVSNAITNLSQARSVGTAARLDVLIYGFYRREGRDFVVMVKIYDILENEVRLSKTYKGVHSRDIFETVDEIASEASEEIKRALPVLLTEEDVARIQAQRKEIYEPKEVTIRREMRLGIGMVATGTEMWFERWDTMNLTSSYSGHSTLFSPEISLSMQIEWLRLAFVMKGLPWLPTWYNLEAYKGEFYGDYNQPISSVNGITLSDVLWQSLFLKAGGVFPLHRNLWIFAGVGGFGGSFSPVPQAEEVRINEGGGILLDGGVLSKNWEVGIMYQLWPLSQGWRDFGINPDVQWKESSTLGTTYNLSQYNFPLIAIYGNYFFFPQLGVALRLKKIDMQRNFEYFRTDSGSSKSFMRVDSVDISLEVNYRFKFGF</sequence>
<protein>
    <submittedName>
        <fullName evidence="1">Uncharacterized protein</fullName>
    </submittedName>
</protein>
<proteinExistence type="predicted"/>